<evidence type="ECO:0000313" key="2">
    <source>
        <dbReference type="Proteomes" id="UP000075606"/>
    </source>
</evidence>
<organism evidence="1 2">
    <name type="scientific">Roseivirga spongicola</name>
    <dbReference type="NCBI Taxonomy" id="333140"/>
    <lineage>
        <taxon>Bacteria</taxon>
        <taxon>Pseudomonadati</taxon>
        <taxon>Bacteroidota</taxon>
        <taxon>Cytophagia</taxon>
        <taxon>Cytophagales</taxon>
        <taxon>Roseivirgaceae</taxon>
        <taxon>Roseivirga</taxon>
    </lineage>
</organism>
<accession>A0A150XDY3</accession>
<dbReference type="AlphaFoldDB" id="A0A150XDY3"/>
<dbReference type="Proteomes" id="UP000075606">
    <property type="component" value="Unassembled WGS sequence"/>
</dbReference>
<dbReference type="RefSeq" id="WP_068218595.1">
    <property type="nucleotide sequence ID" value="NZ_LRPC01000002.1"/>
</dbReference>
<name>A0A150XDY3_9BACT</name>
<keyword evidence="2" id="KW-1185">Reference proteome</keyword>
<dbReference type="OrthoDB" id="8480829at2"/>
<comment type="caution">
    <text evidence="1">The sequence shown here is derived from an EMBL/GenBank/DDBJ whole genome shotgun (WGS) entry which is preliminary data.</text>
</comment>
<reference evidence="1 2" key="1">
    <citation type="submission" date="2016-01" db="EMBL/GenBank/DDBJ databases">
        <title>Genome sequencing of Roseivirga spongicola UST030701-084.</title>
        <authorList>
            <person name="Selvaratnam C."/>
            <person name="Thevarajoo S."/>
            <person name="Goh K.M."/>
            <person name="Ee R."/>
            <person name="Chan K.-G."/>
            <person name="Chong C.S."/>
        </authorList>
    </citation>
    <scope>NUCLEOTIDE SEQUENCE [LARGE SCALE GENOMIC DNA]</scope>
    <source>
        <strain evidence="1 2">UST030701-084</strain>
    </source>
</reference>
<evidence type="ECO:0000313" key="1">
    <source>
        <dbReference type="EMBL" id="KYG76925.1"/>
    </source>
</evidence>
<gene>
    <name evidence="1" type="ORF">AWW68_18890</name>
</gene>
<proteinExistence type="predicted"/>
<dbReference type="STRING" id="333140.AWW68_18890"/>
<dbReference type="EMBL" id="LRPC01000002">
    <property type="protein sequence ID" value="KYG76925.1"/>
    <property type="molecule type" value="Genomic_DNA"/>
</dbReference>
<protein>
    <submittedName>
        <fullName evidence="1">Uncharacterized protein</fullName>
    </submittedName>
</protein>
<sequence>MNKVKVIEDKEVNFLAVDAGVRYWEDATVNGVEDVDGTLIPLRRGDRWRPIIDLSTGIIKDWEIGKKASVHYKVCDDGSYYLLDKDEKVVTSIKNNYVPSLLCPHENGYGDYIIMDINENGSIEGFSVDLEGFNETPELE</sequence>